<evidence type="ECO:0000313" key="2">
    <source>
        <dbReference type="Proteomes" id="UP000005808"/>
    </source>
</evidence>
<dbReference type="AlphaFoldDB" id="H1S8U0"/>
<protein>
    <submittedName>
        <fullName evidence="1">Uncharacterized protein</fullName>
    </submittedName>
</protein>
<evidence type="ECO:0000313" key="1">
    <source>
        <dbReference type="EMBL" id="EHP41132.1"/>
    </source>
</evidence>
<accession>H1S8U0</accession>
<organism evidence="1 2">
    <name type="scientific">Cupriavidus basilensis OR16</name>
    <dbReference type="NCBI Taxonomy" id="1127483"/>
    <lineage>
        <taxon>Bacteria</taxon>
        <taxon>Pseudomonadati</taxon>
        <taxon>Pseudomonadota</taxon>
        <taxon>Betaproteobacteria</taxon>
        <taxon>Burkholderiales</taxon>
        <taxon>Burkholderiaceae</taxon>
        <taxon>Cupriavidus</taxon>
    </lineage>
</organism>
<sequence length="77" mass="8102">MEHFQVCRAGKGNASPPARGLWVAMRLAPLARAEQEQMVPVRAGADASPGANRHAATGGSLAIKNVVIYGAHITNHF</sequence>
<gene>
    <name evidence="1" type="ORF">OR16_22058</name>
</gene>
<reference evidence="1 2" key="1">
    <citation type="journal article" date="2012" name="J. Bacteriol.">
        <title>De Novo Genome Project of Cupriavidus basilensis OR16.</title>
        <authorList>
            <person name="Cserhati M."/>
            <person name="Kriszt B."/>
            <person name="Szoboszlay S."/>
            <person name="Toth A."/>
            <person name="Szabo I."/>
            <person name="Tancsics A."/>
            <person name="Nagy I."/>
            <person name="Horvath B."/>
            <person name="Nagy I."/>
            <person name="Kukolya J."/>
        </authorList>
    </citation>
    <scope>NUCLEOTIDE SEQUENCE [LARGE SCALE GENOMIC DNA]</scope>
    <source>
        <strain evidence="1 2">OR16</strain>
    </source>
</reference>
<dbReference type="EMBL" id="AHJE01000053">
    <property type="protein sequence ID" value="EHP41132.1"/>
    <property type="molecule type" value="Genomic_DNA"/>
</dbReference>
<dbReference type="Proteomes" id="UP000005808">
    <property type="component" value="Unassembled WGS sequence"/>
</dbReference>
<name>H1S8U0_9BURK</name>
<proteinExistence type="predicted"/>
<comment type="caution">
    <text evidence="1">The sequence shown here is derived from an EMBL/GenBank/DDBJ whole genome shotgun (WGS) entry which is preliminary data.</text>
</comment>